<feature type="region of interest" description="Disordered" evidence="1">
    <location>
        <begin position="468"/>
        <end position="488"/>
    </location>
</feature>
<accession>A0AA38KNJ4</accession>
<dbReference type="EMBL" id="MU793647">
    <property type="protein sequence ID" value="KAJ3780831.1"/>
    <property type="molecule type" value="Genomic_DNA"/>
</dbReference>
<proteinExistence type="predicted"/>
<evidence type="ECO:0000313" key="3">
    <source>
        <dbReference type="Proteomes" id="UP001163798"/>
    </source>
</evidence>
<organism evidence="2 3">
    <name type="scientific">Lentinula aff. detonsa</name>
    <dbReference type="NCBI Taxonomy" id="2804958"/>
    <lineage>
        <taxon>Eukaryota</taxon>
        <taxon>Fungi</taxon>
        <taxon>Dikarya</taxon>
        <taxon>Basidiomycota</taxon>
        <taxon>Agaricomycotina</taxon>
        <taxon>Agaricomycetes</taxon>
        <taxon>Agaricomycetidae</taxon>
        <taxon>Agaricales</taxon>
        <taxon>Marasmiineae</taxon>
        <taxon>Omphalotaceae</taxon>
        <taxon>Lentinula</taxon>
    </lineage>
</organism>
<feature type="compositionally biased region" description="Low complexity" evidence="1">
    <location>
        <begin position="22"/>
        <end position="40"/>
    </location>
</feature>
<reference evidence="2" key="1">
    <citation type="submission" date="2022-08" db="EMBL/GenBank/DDBJ databases">
        <authorList>
            <consortium name="DOE Joint Genome Institute"/>
            <person name="Min B."/>
            <person name="Riley R."/>
            <person name="Sierra-Patev S."/>
            <person name="Naranjo-Ortiz M."/>
            <person name="Looney B."/>
            <person name="Konkel Z."/>
            <person name="Slot J.C."/>
            <person name="Sakamoto Y."/>
            <person name="Steenwyk J.L."/>
            <person name="Rokas A."/>
            <person name="Carro J."/>
            <person name="Camarero S."/>
            <person name="Ferreira P."/>
            <person name="Molpeceres G."/>
            <person name="Ruiz-Duenas F.J."/>
            <person name="Serrano A."/>
            <person name="Henrissat B."/>
            <person name="Drula E."/>
            <person name="Hughes K.W."/>
            <person name="Mata J.L."/>
            <person name="Ishikawa N.K."/>
            <person name="Vargas-Isla R."/>
            <person name="Ushijima S."/>
            <person name="Smith C.A."/>
            <person name="Ahrendt S."/>
            <person name="Andreopoulos W."/>
            <person name="He G."/>
            <person name="Labutti K."/>
            <person name="Lipzen A."/>
            <person name="Ng V."/>
            <person name="Sandor L."/>
            <person name="Barry K."/>
            <person name="Martinez A.T."/>
            <person name="Xiao Y."/>
            <person name="Gibbons J.G."/>
            <person name="Terashima K."/>
            <person name="Hibbett D.S."/>
            <person name="Grigoriev I.V."/>
        </authorList>
    </citation>
    <scope>NUCLEOTIDE SEQUENCE</scope>
    <source>
        <strain evidence="2">TFB10291</strain>
    </source>
</reference>
<protein>
    <submittedName>
        <fullName evidence="2">Uncharacterized protein</fullName>
    </submittedName>
</protein>
<comment type="caution">
    <text evidence="2">The sequence shown here is derived from an EMBL/GenBank/DDBJ whole genome shotgun (WGS) entry which is preliminary data.</text>
</comment>
<feature type="region of interest" description="Disordered" evidence="1">
    <location>
        <begin position="1"/>
        <end position="40"/>
    </location>
</feature>
<evidence type="ECO:0000313" key="2">
    <source>
        <dbReference type="EMBL" id="KAJ3780831.1"/>
    </source>
</evidence>
<keyword evidence="3" id="KW-1185">Reference proteome</keyword>
<dbReference type="AlphaFoldDB" id="A0AA38KNJ4"/>
<dbReference type="Proteomes" id="UP001163798">
    <property type="component" value="Unassembled WGS sequence"/>
</dbReference>
<name>A0AA38KNJ4_9AGAR</name>
<sequence length="488" mass="55424">MLRQTTLNSMATAQKENPARLTGNSTTSNTQNNINTDSNTTATDTKERIARAFFASKTSILGANPLETREDIYNIVLKAMRLLKKDMDTVAKMAEHGIALLRKMDEQRMQEETVEKVTKIVELSIAKLNIPKQIQQQLLQVNDRINQKLESMITTIYGAGNKTMGKTSTYNDGGSYVEGNEAGKKLAKMEPNKVLQLLNKTLVDMGALNKGTFVTVNKLKDSDNFLTEMRSPAITSWLRLTPQALQFMLLTDKVIKVANRDNEIILHFVPISFNPENDHEIRLLEEINDLPSCCITKMRWAKAVHRRAKGQRVASLLVHLNDVNTANKLLLSGAIVSNKRVEATKTMKEEIQCFKCQCFRHTTERCPEGDKITCGECKKRHCINCGINGYASTDRDCPAFQRWCKSLNQRMPTNQLPFFPSDEEWTWLEEPTNNTPNARPRVTYRNRGQTELETPKRVQNGISYTYIKTPPRRWGTTAKRHPGEQETV</sequence>
<evidence type="ECO:0000256" key="1">
    <source>
        <dbReference type="SAM" id="MobiDB-lite"/>
    </source>
</evidence>
<feature type="compositionally biased region" description="Polar residues" evidence="1">
    <location>
        <begin position="1"/>
        <end position="15"/>
    </location>
</feature>
<gene>
    <name evidence="2" type="ORF">GGU10DRAFT_336854</name>
</gene>